<feature type="domain" description="F-box/LRR-repeat protein 15/At3g58940/PEG3-like LRR" evidence="2">
    <location>
        <begin position="146"/>
        <end position="287"/>
    </location>
</feature>
<evidence type="ECO:0008006" key="5">
    <source>
        <dbReference type="Google" id="ProtNLM"/>
    </source>
</evidence>
<sequence>NNLFQGVEKSSSFASGFKRRWITVSTRNMGVGEDRISELYDPLIYLIFSFLPVKCVVATSVLSKRWKDLWISNPIIDIRKWRRRVKTSNKRMLENVRYQETYKLGNFLDRMLVPSNDMLSIKKFCLKYGVYYESEDSLLDNNRIYGWISTLIMRRVEELSLCLTKNFLLPPCLFTSETLIMLEIEMAGDLSTKIKKTGTLGFPQAISFRRLKILHLKHMVFVDEGSSAQLFSSCPVLEELMLTDCYMMKKKVLHISVASLKRLFITNSKKYSFKIKIYSPNLQSLTYVGIPEDYVLMDHGFASLVDADINIAFEILNGKIGKQARKCGLRNLLGGISKAKLLKISGSTLESLFYDGFFASRLPTFHNLRRLEVSSKRTCVTVTTLVYLLSTLPNLESIVIAQASLLPLSIEVREFNGSKEELNVISFFLKESLILRTMDIVFSSTFPQSWKDFSTLPQGWMNSPAIPQEWKDYSAWPQEWKDEFRQWLLKIMKDHLMQQILMFPKGSTDCAINFSS</sequence>
<dbReference type="InterPro" id="IPR050232">
    <property type="entry name" value="FBL13/AtMIF1-like"/>
</dbReference>
<dbReference type="CDD" id="cd22160">
    <property type="entry name" value="F-box_AtFBL13-like"/>
    <property type="match status" value="1"/>
</dbReference>
<dbReference type="Gene3D" id="1.20.1280.50">
    <property type="match status" value="1"/>
</dbReference>
<feature type="domain" description="F-box" evidence="1">
    <location>
        <begin position="36"/>
        <end position="74"/>
    </location>
</feature>
<dbReference type="PANTHER" id="PTHR31900:SF30">
    <property type="entry name" value="SUPERFAMILY PROTEIN, PUTATIVE-RELATED"/>
    <property type="match status" value="1"/>
</dbReference>
<evidence type="ECO:0000313" key="3">
    <source>
        <dbReference type="EMBL" id="RZC71751.1"/>
    </source>
</evidence>
<evidence type="ECO:0000313" key="4">
    <source>
        <dbReference type="Proteomes" id="UP000316621"/>
    </source>
</evidence>
<dbReference type="InterPro" id="IPR001810">
    <property type="entry name" value="F-box_dom"/>
</dbReference>
<dbReference type="SUPFAM" id="SSF81383">
    <property type="entry name" value="F-box domain"/>
    <property type="match status" value="1"/>
</dbReference>
<organism evidence="3 4">
    <name type="scientific">Papaver somniferum</name>
    <name type="common">Opium poppy</name>
    <dbReference type="NCBI Taxonomy" id="3469"/>
    <lineage>
        <taxon>Eukaryota</taxon>
        <taxon>Viridiplantae</taxon>
        <taxon>Streptophyta</taxon>
        <taxon>Embryophyta</taxon>
        <taxon>Tracheophyta</taxon>
        <taxon>Spermatophyta</taxon>
        <taxon>Magnoliopsida</taxon>
        <taxon>Ranunculales</taxon>
        <taxon>Papaveraceae</taxon>
        <taxon>Papaveroideae</taxon>
        <taxon>Papaver</taxon>
    </lineage>
</organism>
<evidence type="ECO:0000259" key="1">
    <source>
        <dbReference type="Pfam" id="PF00646"/>
    </source>
</evidence>
<dbReference type="PANTHER" id="PTHR31900">
    <property type="entry name" value="F-BOX/RNI SUPERFAMILY PROTEIN-RELATED"/>
    <property type="match status" value="1"/>
</dbReference>
<keyword evidence="4" id="KW-1185">Reference proteome</keyword>
<dbReference type="Gene3D" id="3.80.10.10">
    <property type="entry name" value="Ribonuclease Inhibitor"/>
    <property type="match status" value="1"/>
</dbReference>
<dbReference type="InterPro" id="IPR055411">
    <property type="entry name" value="LRR_FXL15/At3g58940/PEG3-like"/>
</dbReference>
<evidence type="ECO:0000259" key="2">
    <source>
        <dbReference type="Pfam" id="PF24758"/>
    </source>
</evidence>
<dbReference type="AlphaFoldDB" id="A0A4Y7KHV5"/>
<protein>
    <recommendedName>
        <fullName evidence="5">F-box domain-containing protein</fullName>
    </recommendedName>
</protein>
<reference evidence="3 4" key="1">
    <citation type="journal article" date="2018" name="Science">
        <title>The opium poppy genome and morphinan production.</title>
        <authorList>
            <person name="Guo L."/>
            <person name="Winzer T."/>
            <person name="Yang X."/>
            <person name="Li Y."/>
            <person name="Ning Z."/>
            <person name="He Z."/>
            <person name="Teodor R."/>
            <person name="Lu Y."/>
            <person name="Bowser T.A."/>
            <person name="Graham I.A."/>
            <person name="Ye K."/>
        </authorList>
    </citation>
    <scope>NUCLEOTIDE SEQUENCE [LARGE SCALE GENOMIC DNA]</scope>
    <source>
        <strain evidence="4">cv. HN1</strain>
        <tissue evidence="3">Leaves</tissue>
    </source>
</reference>
<gene>
    <name evidence="3" type="ORF">C5167_034965</name>
</gene>
<accession>A0A4Y7KHV5</accession>
<dbReference type="Proteomes" id="UP000316621">
    <property type="component" value="Chromosome 7"/>
</dbReference>
<dbReference type="OMA" id="FENDIPM"/>
<dbReference type="Gramene" id="RZC71751">
    <property type="protein sequence ID" value="RZC71751"/>
    <property type="gene ID" value="C5167_034965"/>
</dbReference>
<dbReference type="InterPro" id="IPR032675">
    <property type="entry name" value="LRR_dom_sf"/>
</dbReference>
<dbReference type="InterPro" id="IPR036047">
    <property type="entry name" value="F-box-like_dom_sf"/>
</dbReference>
<dbReference type="Pfam" id="PF00646">
    <property type="entry name" value="F-box"/>
    <property type="match status" value="1"/>
</dbReference>
<name>A0A4Y7KHV5_PAPSO</name>
<proteinExistence type="predicted"/>
<feature type="non-terminal residue" evidence="3">
    <location>
        <position position="1"/>
    </location>
</feature>
<dbReference type="InterPro" id="IPR053781">
    <property type="entry name" value="F-box_AtFBL13-like"/>
</dbReference>
<dbReference type="Pfam" id="PF24758">
    <property type="entry name" value="LRR_At5g56370"/>
    <property type="match status" value="1"/>
</dbReference>
<dbReference type="EMBL" id="CM010721">
    <property type="protein sequence ID" value="RZC71751.1"/>
    <property type="molecule type" value="Genomic_DNA"/>
</dbReference>
<dbReference type="SUPFAM" id="SSF52047">
    <property type="entry name" value="RNI-like"/>
    <property type="match status" value="1"/>
</dbReference>